<protein>
    <recommendedName>
        <fullName evidence="8">Glycosyl transferase family 2</fullName>
    </recommendedName>
</protein>
<dbReference type="PANTHER" id="PTHR43646:SF2">
    <property type="entry name" value="GLYCOSYLTRANSFERASE 2-LIKE DOMAIN-CONTAINING PROTEIN"/>
    <property type="match status" value="1"/>
</dbReference>
<evidence type="ECO:0000256" key="4">
    <source>
        <dbReference type="ARBA" id="ARBA00022679"/>
    </source>
</evidence>
<comment type="subcellular location">
    <subcellularLocation>
        <location evidence="1">Cell membrane</location>
    </subcellularLocation>
</comment>
<keyword evidence="5" id="KW-0472">Membrane</keyword>
<keyword evidence="2" id="KW-1003">Cell membrane</keyword>
<evidence type="ECO:0000256" key="1">
    <source>
        <dbReference type="ARBA" id="ARBA00004236"/>
    </source>
</evidence>
<dbReference type="SUPFAM" id="SSF53448">
    <property type="entry name" value="Nucleotide-diphospho-sugar transferases"/>
    <property type="match status" value="1"/>
</dbReference>
<keyword evidence="4" id="KW-0808">Transferase</keyword>
<evidence type="ECO:0000256" key="3">
    <source>
        <dbReference type="ARBA" id="ARBA00022676"/>
    </source>
</evidence>
<dbReference type="OrthoDB" id="9811214at2"/>
<evidence type="ECO:0000256" key="5">
    <source>
        <dbReference type="ARBA" id="ARBA00023136"/>
    </source>
</evidence>
<dbReference type="PANTHER" id="PTHR43646">
    <property type="entry name" value="GLYCOSYLTRANSFERASE"/>
    <property type="match status" value="1"/>
</dbReference>
<reference evidence="6 7" key="1">
    <citation type="submission" date="2018-06" db="EMBL/GenBank/DDBJ databases">
        <title>Genomic Encyclopedia of Archaeal and Bacterial Type Strains, Phase II (KMG-II): from individual species to whole genera.</title>
        <authorList>
            <person name="Goeker M."/>
        </authorList>
    </citation>
    <scope>NUCLEOTIDE SEQUENCE [LARGE SCALE GENOMIC DNA]</scope>
    <source>
        <strain evidence="6 7">JCM 11668</strain>
    </source>
</reference>
<comment type="caution">
    <text evidence="6">The sequence shown here is derived from an EMBL/GenBank/DDBJ whole genome shotgun (WGS) entry which is preliminary data.</text>
</comment>
<name>A0A318THB1_9BRAD</name>
<dbReference type="InterPro" id="IPR029044">
    <property type="entry name" value="Nucleotide-diphossugar_trans"/>
</dbReference>
<dbReference type="GO" id="GO:0005886">
    <property type="term" value="C:plasma membrane"/>
    <property type="evidence" value="ECO:0007669"/>
    <property type="project" value="UniProtKB-SubCell"/>
</dbReference>
<evidence type="ECO:0000256" key="2">
    <source>
        <dbReference type="ARBA" id="ARBA00022475"/>
    </source>
</evidence>
<evidence type="ECO:0008006" key="8">
    <source>
        <dbReference type="Google" id="ProtNLM"/>
    </source>
</evidence>
<evidence type="ECO:0000313" key="7">
    <source>
        <dbReference type="Proteomes" id="UP000248148"/>
    </source>
</evidence>
<sequence length="187" mass="19813">MLSVVIPTEGEERSAVATLTALVSGVAAGVVSDVILVDRPGSSEIERVADVAGCRFMAFAGSRAAAMAAGAAQTKSEWLLFLQAGAIPDSGWIDESAQFIKVVSDAGRPRAGIFRYAPSPYADTGWRDRVRALTRLIAGPRGDEGVLIARRHYDQLGGYAAAGSETGLLRRLGRSARAELRSRLVRL</sequence>
<dbReference type="EMBL" id="QJTI01000004">
    <property type="protein sequence ID" value="PYF04106.1"/>
    <property type="molecule type" value="Genomic_DNA"/>
</dbReference>
<evidence type="ECO:0000313" key="6">
    <source>
        <dbReference type="EMBL" id="PYF04106.1"/>
    </source>
</evidence>
<organism evidence="6 7">
    <name type="scientific">Rhodopseudomonas faecalis</name>
    <dbReference type="NCBI Taxonomy" id="99655"/>
    <lineage>
        <taxon>Bacteria</taxon>
        <taxon>Pseudomonadati</taxon>
        <taxon>Pseudomonadota</taxon>
        <taxon>Alphaproteobacteria</taxon>
        <taxon>Hyphomicrobiales</taxon>
        <taxon>Nitrobacteraceae</taxon>
        <taxon>Rhodopseudomonas</taxon>
    </lineage>
</organism>
<accession>A0A318THB1</accession>
<dbReference type="AlphaFoldDB" id="A0A318THB1"/>
<proteinExistence type="predicted"/>
<dbReference type="GO" id="GO:0016757">
    <property type="term" value="F:glycosyltransferase activity"/>
    <property type="evidence" value="ECO:0007669"/>
    <property type="project" value="UniProtKB-KW"/>
</dbReference>
<keyword evidence="7" id="KW-1185">Reference proteome</keyword>
<dbReference type="Gene3D" id="3.90.550.10">
    <property type="entry name" value="Spore Coat Polysaccharide Biosynthesis Protein SpsA, Chain A"/>
    <property type="match status" value="1"/>
</dbReference>
<keyword evidence="3" id="KW-0328">Glycosyltransferase</keyword>
<dbReference type="RefSeq" id="WP_110780069.1">
    <property type="nucleotide sequence ID" value="NZ_QJTI01000004.1"/>
</dbReference>
<dbReference type="Proteomes" id="UP000248148">
    <property type="component" value="Unassembled WGS sequence"/>
</dbReference>
<gene>
    <name evidence="6" type="ORF">BJ122_10484</name>
</gene>